<evidence type="ECO:0000259" key="1">
    <source>
        <dbReference type="PROSITE" id="PS51782"/>
    </source>
</evidence>
<dbReference type="HOGENOM" id="CLU_090055_0_0_1"/>
<dbReference type="eggNOG" id="ENOG502SAJ0">
    <property type="taxonomic scope" value="Eukaryota"/>
</dbReference>
<dbReference type="AlphaFoldDB" id="M2Y5E7"/>
<dbReference type="EMBL" id="KB446540">
    <property type="protein sequence ID" value="EME43459.1"/>
    <property type="molecule type" value="Genomic_DNA"/>
</dbReference>
<reference evidence="2 3" key="2">
    <citation type="journal article" date="2012" name="PLoS Pathog.">
        <title>Diverse lifestyles and strategies of plant pathogenesis encoded in the genomes of eighteen Dothideomycetes fungi.</title>
        <authorList>
            <person name="Ohm R.A."/>
            <person name="Feau N."/>
            <person name="Henrissat B."/>
            <person name="Schoch C.L."/>
            <person name="Horwitz B.A."/>
            <person name="Barry K.W."/>
            <person name="Condon B.J."/>
            <person name="Copeland A.C."/>
            <person name="Dhillon B."/>
            <person name="Glaser F."/>
            <person name="Hesse C.N."/>
            <person name="Kosti I."/>
            <person name="LaButti K."/>
            <person name="Lindquist E.A."/>
            <person name="Lucas S."/>
            <person name="Salamov A.A."/>
            <person name="Bradshaw R.E."/>
            <person name="Ciuffetti L."/>
            <person name="Hamelin R.C."/>
            <person name="Kema G.H.J."/>
            <person name="Lawrence C."/>
            <person name="Scott J.A."/>
            <person name="Spatafora J.W."/>
            <person name="Turgeon B.G."/>
            <person name="de Wit P.J.G.M."/>
            <person name="Zhong S."/>
            <person name="Goodwin S.B."/>
            <person name="Grigoriev I.V."/>
        </authorList>
    </citation>
    <scope>NUCLEOTIDE SEQUENCE [LARGE SCALE GENOMIC DNA]</scope>
    <source>
        <strain evidence="3">NZE10 / CBS 128990</strain>
    </source>
</reference>
<dbReference type="InterPro" id="IPR036779">
    <property type="entry name" value="LysM_dom_sf"/>
</dbReference>
<proteinExistence type="predicted"/>
<accession>M2Y5E7</accession>
<organism evidence="2 3">
    <name type="scientific">Dothistroma septosporum (strain NZE10 / CBS 128990)</name>
    <name type="common">Red band needle blight fungus</name>
    <name type="synonym">Mycosphaerella pini</name>
    <dbReference type="NCBI Taxonomy" id="675120"/>
    <lineage>
        <taxon>Eukaryota</taxon>
        <taxon>Fungi</taxon>
        <taxon>Dikarya</taxon>
        <taxon>Ascomycota</taxon>
        <taxon>Pezizomycotina</taxon>
        <taxon>Dothideomycetes</taxon>
        <taxon>Dothideomycetidae</taxon>
        <taxon>Mycosphaerellales</taxon>
        <taxon>Mycosphaerellaceae</taxon>
        <taxon>Dothistroma</taxon>
    </lineage>
</organism>
<dbReference type="Gene3D" id="3.10.350.10">
    <property type="entry name" value="LysM domain"/>
    <property type="match status" value="1"/>
</dbReference>
<dbReference type="CDD" id="cd00118">
    <property type="entry name" value="LysM"/>
    <property type="match status" value="1"/>
</dbReference>
<name>M2Y5E7_DOTSN</name>
<reference evidence="3" key="1">
    <citation type="journal article" date="2012" name="PLoS Genet.">
        <title>The genomes of the fungal plant pathogens Cladosporium fulvum and Dothistroma septosporum reveal adaptation to different hosts and lifestyles but also signatures of common ancestry.</title>
        <authorList>
            <person name="de Wit P.J.G.M."/>
            <person name="van der Burgt A."/>
            <person name="Oekmen B."/>
            <person name="Stergiopoulos I."/>
            <person name="Abd-Elsalam K.A."/>
            <person name="Aerts A.L."/>
            <person name="Bahkali A.H."/>
            <person name="Beenen H.G."/>
            <person name="Chettri P."/>
            <person name="Cox M.P."/>
            <person name="Datema E."/>
            <person name="de Vries R.P."/>
            <person name="Dhillon B."/>
            <person name="Ganley A.R."/>
            <person name="Griffiths S.A."/>
            <person name="Guo Y."/>
            <person name="Hamelin R.C."/>
            <person name="Henrissat B."/>
            <person name="Kabir M.S."/>
            <person name="Jashni M.K."/>
            <person name="Kema G."/>
            <person name="Klaubauf S."/>
            <person name="Lapidus A."/>
            <person name="Levasseur A."/>
            <person name="Lindquist E."/>
            <person name="Mehrabi R."/>
            <person name="Ohm R.A."/>
            <person name="Owen T.J."/>
            <person name="Salamov A."/>
            <person name="Schwelm A."/>
            <person name="Schijlen E."/>
            <person name="Sun H."/>
            <person name="van den Burg H.A."/>
            <person name="van Ham R.C.H.J."/>
            <person name="Zhang S."/>
            <person name="Goodwin S.B."/>
            <person name="Grigoriev I.V."/>
            <person name="Collemare J."/>
            <person name="Bradshaw R.E."/>
        </authorList>
    </citation>
    <scope>NUCLEOTIDE SEQUENCE [LARGE SCALE GENOMIC DNA]</scope>
    <source>
        <strain evidence="3">NZE10 / CBS 128990</strain>
    </source>
</reference>
<protein>
    <recommendedName>
        <fullName evidence="1">LysM domain-containing protein</fullName>
    </recommendedName>
</protein>
<dbReference type="Proteomes" id="UP000016933">
    <property type="component" value="Unassembled WGS sequence"/>
</dbReference>
<evidence type="ECO:0000313" key="2">
    <source>
        <dbReference type="EMBL" id="EME43459.1"/>
    </source>
</evidence>
<dbReference type="Pfam" id="PF01476">
    <property type="entry name" value="LysM"/>
    <property type="match status" value="1"/>
</dbReference>
<dbReference type="InterPro" id="IPR018392">
    <property type="entry name" value="LysM"/>
</dbReference>
<feature type="non-terminal residue" evidence="2">
    <location>
        <position position="1"/>
    </location>
</feature>
<dbReference type="SUPFAM" id="SSF54106">
    <property type="entry name" value="LysM domain"/>
    <property type="match status" value="1"/>
</dbReference>
<keyword evidence="3" id="KW-1185">Reference proteome</keyword>
<sequence length="152" mass="16864">MTFGGFMSEPRGRYEQIISEESNLPSGTQRIGYDADSQVYTLQDPSGTLHTAPKYSTVPINGKKERSAEWRYLAPFIVIIVVVLMGTFRYVNSAGPSHVECLGDLEVYNILKGDTCYDIAQSRETTVDGLHVANPWLKCENLMAGGRVCVPR</sequence>
<dbReference type="OMA" id="MSWFTEM"/>
<dbReference type="SMART" id="SM00257">
    <property type="entry name" value="LysM"/>
    <property type="match status" value="1"/>
</dbReference>
<dbReference type="PROSITE" id="PS51782">
    <property type="entry name" value="LYSM"/>
    <property type="match status" value="1"/>
</dbReference>
<feature type="domain" description="LysM" evidence="1">
    <location>
        <begin position="106"/>
        <end position="150"/>
    </location>
</feature>
<gene>
    <name evidence="2" type="ORF">DOTSEDRAFT_153987</name>
</gene>
<dbReference type="OrthoDB" id="2107166at2759"/>
<evidence type="ECO:0000313" key="3">
    <source>
        <dbReference type="Proteomes" id="UP000016933"/>
    </source>
</evidence>